<dbReference type="AlphaFoldDB" id="A0A0F8XRI6"/>
<gene>
    <name evidence="1" type="ORF">LCGC14_2990490</name>
</gene>
<name>A0A0F8XRI6_9ZZZZ</name>
<sequence length="159" mass="18441">MKAEWATYLESIGIQKLFLKRAEEVFDFYQQVYPNQMEDIFVTEYIDEDGNEQYESLWLFSTTSAGEAKNFLQEDDFDSVPLIKQVKYWCIKKTEYDFTKATTKSRMVLRFKLLSGVSGDMKASIKNCDHLKSLFMKYILPNAIESSVLAKQVYAGDGD</sequence>
<accession>A0A0F8XRI6</accession>
<reference evidence="1" key="1">
    <citation type="journal article" date="2015" name="Nature">
        <title>Complex archaea that bridge the gap between prokaryotes and eukaryotes.</title>
        <authorList>
            <person name="Spang A."/>
            <person name="Saw J.H."/>
            <person name="Jorgensen S.L."/>
            <person name="Zaremba-Niedzwiedzka K."/>
            <person name="Martijn J."/>
            <person name="Lind A.E."/>
            <person name="van Eijk R."/>
            <person name="Schleper C."/>
            <person name="Guy L."/>
            <person name="Ettema T.J."/>
        </authorList>
    </citation>
    <scope>NUCLEOTIDE SEQUENCE</scope>
</reference>
<protein>
    <submittedName>
        <fullName evidence="1">Uncharacterized protein</fullName>
    </submittedName>
</protein>
<dbReference type="EMBL" id="LAZR01061319">
    <property type="protein sequence ID" value="KKK63815.1"/>
    <property type="molecule type" value="Genomic_DNA"/>
</dbReference>
<evidence type="ECO:0000313" key="1">
    <source>
        <dbReference type="EMBL" id="KKK63815.1"/>
    </source>
</evidence>
<organism evidence="1">
    <name type="scientific">marine sediment metagenome</name>
    <dbReference type="NCBI Taxonomy" id="412755"/>
    <lineage>
        <taxon>unclassified sequences</taxon>
        <taxon>metagenomes</taxon>
        <taxon>ecological metagenomes</taxon>
    </lineage>
</organism>
<proteinExistence type="predicted"/>
<comment type="caution">
    <text evidence="1">The sequence shown here is derived from an EMBL/GenBank/DDBJ whole genome shotgun (WGS) entry which is preliminary data.</text>
</comment>